<evidence type="ECO:0000313" key="1">
    <source>
        <dbReference type="EMBL" id="GBP89180.1"/>
    </source>
</evidence>
<dbReference type="Proteomes" id="UP000299102">
    <property type="component" value="Unassembled WGS sequence"/>
</dbReference>
<name>A0A4C1ZMQ1_EUMVA</name>
<sequence>MRVGATSWRKLNHPTRFWAVTKALKTEGYTLYLTQKPDNSVAIDDAEIAECLADSIETQCSHAFPPRHRSYQSHRGRVLQKPLEPKEHDLCSVSLSEV</sequence>
<dbReference type="OrthoDB" id="410155at2759"/>
<dbReference type="AlphaFoldDB" id="A0A4C1ZMQ1"/>
<evidence type="ECO:0000313" key="2">
    <source>
        <dbReference type="Proteomes" id="UP000299102"/>
    </source>
</evidence>
<organism evidence="1 2">
    <name type="scientific">Eumeta variegata</name>
    <name type="common">Bagworm moth</name>
    <name type="synonym">Eumeta japonica</name>
    <dbReference type="NCBI Taxonomy" id="151549"/>
    <lineage>
        <taxon>Eukaryota</taxon>
        <taxon>Metazoa</taxon>
        <taxon>Ecdysozoa</taxon>
        <taxon>Arthropoda</taxon>
        <taxon>Hexapoda</taxon>
        <taxon>Insecta</taxon>
        <taxon>Pterygota</taxon>
        <taxon>Neoptera</taxon>
        <taxon>Endopterygota</taxon>
        <taxon>Lepidoptera</taxon>
        <taxon>Glossata</taxon>
        <taxon>Ditrysia</taxon>
        <taxon>Tineoidea</taxon>
        <taxon>Psychidae</taxon>
        <taxon>Oiketicinae</taxon>
        <taxon>Eumeta</taxon>
    </lineage>
</organism>
<keyword evidence="2" id="KW-1185">Reference proteome</keyword>
<protein>
    <submittedName>
        <fullName evidence="1">Uncharacterized protein</fullName>
    </submittedName>
</protein>
<proteinExistence type="predicted"/>
<comment type="caution">
    <text evidence="1">The sequence shown here is derived from an EMBL/GenBank/DDBJ whole genome shotgun (WGS) entry which is preliminary data.</text>
</comment>
<gene>
    <name evidence="1" type="ORF">EVAR_90318_1</name>
</gene>
<accession>A0A4C1ZMQ1</accession>
<reference evidence="1 2" key="1">
    <citation type="journal article" date="2019" name="Commun. Biol.">
        <title>The bagworm genome reveals a unique fibroin gene that provides high tensile strength.</title>
        <authorList>
            <person name="Kono N."/>
            <person name="Nakamura H."/>
            <person name="Ohtoshi R."/>
            <person name="Tomita M."/>
            <person name="Numata K."/>
            <person name="Arakawa K."/>
        </authorList>
    </citation>
    <scope>NUCLEOTIDE SEQUENCE [LARGE SCALE GENOMIC DNA]</scope>
</reference>
<dbReference type="EMBL" id="BGZK01001980">
    <property type="protein sequence ID" value="GBP89180.1"/>
    <property type="molecule type" value="Genomic_DNA"/>
</dbReference>